<dbReference type="PANTHER" id="PTHR13847:SF287">
    <property type="entry name" value="FAD-DEPENDENT OXIDOREDUCTASE DOMAIN-CONTAINING PROTEIN 1"/>
    <property type="match status" value="1"/>
</dbReference>
<comment type="cofactor">
    <cofactor evidence="1">
        <name>FMN</name>
        <dbReference type="ChEBI" id="CHEBI:58210"/>
    </cofactor>
</comment>
<accession>A0A0A0N5H0</accession>
<dbReference type="InterPro" id="IPR001763">
    <property type="entry name" value="Rhodanese-like_dom"/>
</dbReference>
<protein>
    <recommendedName>
        <fullName evidence="12">Sarcosine oxidase subunit beta</fullName>
        <ecNumber evidence="11">1.5.3.24</ecNumber>
    </recommendedName>
    <alternativeName>
        <fullName evidence="13">Sarcosine oxidase (5,10-methylenetetrahydrofolate-forming) subunit beta</fullName>
    </alternativeName>
    <alternativeName>
        <fullName evidence="14">Tetrameric sarcosine oxidase subunit beta</fullName>
    </alternativeName>
</protein>
<keyword evidence="7" id="KW-0547">Nucleotide-binding</keyword>
<keyword evidence="4" id="KW-0963">Cytoplasm</keyword>
<dbReference type="PROSITE" id="PS50206">
    <property type="entry name" value="RHODANESE_3"/>
    <property type="match status" value="1"/>
</dbReference>
<evidence type="ECO:0000256" key="12">
    <source>
        <dbReference type="ARBA" id="ARBA00044150"/>
    </source>
</evidence>
<dbReference type="Gene3D" id="3.30.9.10">
    <property type="entry name" value="D-Amino Acid Oxidase, subunit A, domain 2"/>
    <property type="match status" value="1"/>
</dbReference>
<comment type="catalytic activity">
    <reaction evidence="16">
        <text>sarcosine + (6S)-5,6,7,8-tetrahydrofolate + O2 = (6R)-5,10-methylene-5,6,7,8-tetrahydrofolate + glycine + H2O2</text>
        <dbReference type="Rhea" id="RHEA:70455"/>
        <dbReference type="ChEBI" id="CHEBI:15379"/>
        <dbReference type="ChEBI" id="CHEBI:15636"/>
        <dbReference type="ChEBI" id="CHEBI:16240"/>
        <dbReference type="ChEBI" id="CHEBI:57305"/>
        <dbReference type="ChEBI" id="CHEBI:57433"/>
        <dbReference type="ChEBI" id="CHEBI:57453"/>
        <dbReference type="EC" id="1.5.3.24"/>
    </reaction>
</comment>
<keyword evidence="5" id="KW-0285">Flavoprotein</keyword>
<dbReference type="Pfam" id="PF01266">
    <property type="entry name" value="DAO"/>
    <property type="match status" value="1"/>
</dbReference>
<dbReference type="SUPFAM" id="SSF51905">
    <property type="entry name" value="FAD/NAD(P)-binding domain"/>
    <property type="match status" value="1"/>
</dbReference>
<dbReference type="STRING" id="1343740.M271_02365"/>
<keyword evidence="6" id="KW-0288">FMN</keyword>
<dbReference type="Gene3D" id="3.50.50.60">
    <property type="entry name" value="FAD/NAD(P)-binding domain"/>
    <property type="match status" value="1"/>
</dbReference>
<sequence>MTAQPLPEHPDFLWRNPEPRSSYDVVIVGAGGHGLATAYYLARNHGITNIAVLEKGWLAGGNMARNTTIIRSNYLWDESAAIYEHALKLWEGLPAELDYDFLFSQRGVLNLAHTLQDVREGVRRVGANRLNGVDAQWLAPDEVAEVCPILNVSPRTRYPVLGATFQPRAGIAKHDHVAWALARRADAMGVDLIQGCEVTGFLKDGDRVVGVETSRGRIRAGRVGLAAAGHSSVLAELAGFRLPVQSHPLQALVSELHEPVHPTVVMSNHVHVYVSQAHKGELVLGAGVDSYNGYGQRGSFHVIEQQMAAAVELFPVFARAHVLRTWGGIVDVTPDASPIVGTSPVENLYVNCGWGTGGFKATPAAGWTFAHTIATGEPHPLNAPFALERFATGALIDEHGAAAVAH</sequence>
<dbReference type="GO" id="GO:0046653">
    <property type="term" value="P:tetrahydrofolate metabolic process"/>
    <property type="evidence" value="ECO:0007669"/>
    <property type="project" value="InterPro"/>
</dbReference>
<evidence type="ECO:0000256" key="5">
    <source>
        <dbReference type="ARBA" id="ARBA00022630"/>
    </source>
</evidence>
<evidence type="ECO:0000256" key="3">
    <source>
        <dbReference type="ARBA" id="ARBA00004496"/>
    </source>
</evidence>
<dbReference type="Proteomes" id="UP000281594">
    <property type="component" value="Unassembled WGS sequence"/>
</dbReference>
<dbReference type="GO" id="GO:0000166">
    <property type="term" value="F:nucleotide binding"/>
    <property type="evidence" value="ECO:0007669"/>
    <property type="project" value="UniProtKB-KW"/>
</dbReference>
<evidence type="ECO:0000256" key="7">
    <source>
        <dbReference type="ARBA" id="ARBA00022741"/>
    </source>
</evidence>
<dbReference type="InterPro" id="IPR006278">
    <property type="entry name" value="SoxB"/>
</dbReference>
<comment type="caution">
    <text evidence="18">The sequence shown here is derived from an EMBL/GenBank/DDBJ whole genome shotgun (WGS) entry which is preliminary data.</text>
</comment>
<evidence type="ECO:0000313" key="18">
    <source>
        <dbReference type="EMBL" id="RLV75792.1"/>
    </source>
</evidence>
<dbReference type="EMBL" id="QYCY01000002">
    <property type="protein sequence ID" value="RLV75792.1"/>
    <property type="molecule type" value="Genomic_DNA"/>
</dbReference>
<dbReference type="EC" id="1.5.3.24" evidence="11"/>
<feature type="domain" description="Rhodanese" evidence="17">
    <location>
        <begin position="25"/>
        <end position="69"/>
    </location>
</feature>
<evidence type="ECO:0000256" key="4">
    <source>
        <dbReference type="ARBA" id="ARBA00022490"/>
    </source>
</evidence>
<evidence type="ECO:0000256" key="9">
    <source>
        <dbReference type="ARBA" id="ARBA00023002"/>
    </source>
</evidence>
<keyword evidence="9" id="KW-0560">Oxidoreductase</keyword>
<name>A0A0A0N5H0_STRRN</name>
<reference evidence="18 19" key="1">
    <citation type="journal article" date="2018" name="J. Biol. Chem.">
        <title>Discovery of the actinoplanic acid pathway in Streptomyces rapamycinicus reveals a genetically conserved synergism with rapamycin.</title>
        <authorList>
            <person name="Mrak P."/>
            <person name="Krastel P."/>
            <person name="Pivk Lukancic P."/>
            <person name="Tao J."/>
            <person name="Pistorius D."/>
            <person name="Moore C.M."/>
        </authorList>
    </citation>
    <scope>NUCLEOTIDE SEQUENCE [LARGE SCALE GENOMIC DNA]</scope>
    <source>
        <strain evidence="18 19">NRRL 5491</strain>
    </source>
</reference>
<organism evidence="18 19">
    <name type="scientific">Streptomyces rapamycinicus (strain ATCC 29253 / DSM 41530 / NRRL 5491 / AYB-994)</name>
    <name type="common">Streptomyces hygroscopicus (strain ATCC 29253)</name>
    <dbReference type="NCBI Taxonomy" id="1343740"/>
    <lineage>
        <taxon>Bacteria</taxon>
        <taxon>Bacillati</taxon>
        <taxon>Actinomycetota</taxon>
        <taxon>Actinomycetes</taxon>
        <taxon>Kitasatosporales</taxon>
        <taxon>Streptomycetaceae</taxon>
        <taxon>Streptomyces</taxon>
        <taxon>Streptomyces violaceusniger group</taxon>
    </lineage>
</organism>
<evidence type="ECO:0000256" key="16">
    <source>
        <dbReference type="ARBA" id="ARBA00048917"/>
    </source>
</evidence>
<dbReference type="KEGG" id="src:M271_02365"/>
<comment type="catalytic activity">
    <reaction evidence="15">
        <text>sarcosine + O2 + H2O = formaldehyde + glycine + H2O2</text>
        <dbReference type="Rhea" id="RHEA:13313"/>
        <dbReference type="ChEBI" id="CHEBI:15377"/>
        <dbReference type="ChEBI" id="CHEBI:15379"/>
        <dbReference type="ChEBI" id="CHEBI:16240"/>
        <dbReference type="ChEBI" id="CHEBI:16842"/>
        <dbReference type="ChEBI" id="CHEBI:57305"/>
        <dbReference type="ChEBI" id="CHEBI:57433"/>
    </reaction>
</comment>
<dbReference type="AlphaFoldDB" id="A0A0A0N5H0"/>
<dbReference type="NCBIfam" id="TIGR01373">
    <property type="entry name" value="soxB"/>
    <property type="match status" value="1"/>
</dbReference>
<dbReference type="InterPro" id="IPR036188">
    <property type="entry name" value="FAD/NAD-bd_sf"/>
</dbReference>
<comment type="cofactor">
    <cofactor evidence="2">
        <name>FAD</name>
        <dbReference type="ChEBI" id="CHEBI:57692"/>
    </cofactor>
</comment>
<evidence type="ECO:0000256" key="14">
    <source>
        <dbReference type="ARBA" id="ARBA00044295"/>
    </source>
</evidence>
<dbReference type="PANTHER" id="PTHR13847">
    <property type="entry name" value="SARCOSINE DEHYDROGENASE-RELATED"/>
    <property type="match status" value="1"/>
</dbReference>
<dbReference type="InterPro" id="IPR006076">
    <property type="entry name" value="FAD-dep_OxRdtase"/>
</dbReference>
<dbReference type="SUPFAM" id="SSF54373">
    <property type="entry name" value="FAD-linked reductases, C-terminal domain"/>
    <property type="match status" value="1"/>
</dbReference>
<evidence type="ECO:0000259" key="17">
    <source>
        <dbReference type="PROSITE" id="PS50206"/>
    </source>
</evidence>
<comment type="subcellular location">
    <subcellularLocation>
        <location evidence="3">Cytoplasm</location>
    </subcellularLocation>
</comment>
<evidence type="ECO:0000256" key="2">
    <source>
        <dbReference type="ARBA" id="ARBA00001974"/>
    </source>
</evidence>
<proteinExistence type="inferred from homology"/>
<dbReference type="GO" id="GO:0008115">
    <property type="term" value="F:sarcosine oxidase activity"/>
    <property type="evidence" value="ECO:0007669"/>
    <property type="project" value="InterPro"/>
</dbReference>
<gene>
    <name evidence="18" type="ORF">D3C57_141240</name>
</gene>
<evidence type="ECO:0000256" key="15">
    <source>
        <dbReference type="ARBA" id="ARBA00047316"/>
    </source>
</evidence>
<dbReference type="HOGENOM" id="CLU_007884_4_1_11"/>
<comment type="similarity">
    <text evidence="10">Belongs to the SoxB family.</text>
</comment>
<dbReference type="RefSeq" id="WP_020865505.1">
    <property type="nucleotide sequence ID" value="NC_022785.1"/>
</dbReference>
<dbReference type="eggNOG" id="COG0665">
    <property type="taxonomic scope" value="Bacteria"/>
</dbReference>
<evidence type="ECO:0000256" key="8">
    <source>
        <dbReference type="ARBA" id="ARBA00022827"/>
    </source>
</evidence>
<evidence type="ECO:0000313" key="19">
    <source>
        <dbReference type="Proteomes" id="UP000281594"/>
    </source>
</evidence>
<dbReference type="GO" id="GO:0005737">
    <property type="term" value="C:cytoplasm"/>
    <property type="evidence" value="ECO:0007669"/>
    <property type="project" value="UniProtKB-SubCell"/>
</dbReference>
<evidence type="ECO:0000256" key="11">
    <source>
        <dbReference type="ARBA" id="ARBA00044044"/>
    </source>
</evidence>
<evidence type="ECO:0000256" key="13">
    <source>
        <dbReference type="ARBA" id="ARBA00044216"/>
    </source>
</evidence>
<keyword evidence="8" id="KW-0274">FAD</keyword>
<evidence type="ECO:0000256" key="6">
    <source>
        <dbReference type="ARBA" id="ARBA00022643"/>
    </source>
</evidence>
<evidence type="ECO:0000256" key="10">
    <source>
        <dbReference type="ARBA" id="ARBA00043973"/>
    </source>
</evidence>
<evidence type="ECO:0000256" key="1">
    <source>
        <dbReference type="ARBA" id="ARBA00001917"/>
    </source>
</evidence>